<protein>
    <submittedName>
        <fullName evidence="2">Uncharacterized protein</fullName>
    </submittedName>
</protein>
<dbReference type="Proteomes" id="UP000626092">
    <property type="component" value="Unassembled WGS sequence"/>
</dbReference>
<reference evidence="2" key="1">
    <citation type="submission" date="2019-11" db="EMBL/GenBank/DDBJ databases">
        <authorList>
            <person name="Liu Y."/>
            <person name="Hou J."/>
            <person name="Li T.-Q."/>
            <person name="Guan C.-H."/>
            <person name="Wu X."/>
            <person name="Wu H.-Z."/>
            <person name="Ling F."/>
            <person name="Zhang R."/>
            <person name="Shi X.-G."/>
            <person name="Ren J.-P."/>
            <person name="Chen E.-F."/>
            <person name="Sun J.-M."/>
        </authorList>
    </citation>
    <scope>NUCLEOTIDE SEQUENCE</scope>
    <source>
        <strain evidence="2">Adult_tree_wgs_1</strain>
        <tissue evidence="2">Leaves</tissue>
    </source>
</reference>
<dbReference type="AlphaFoldDB" id="A0A834L2H3"/>
<sequence length="136" mass="15245">MNVPAICAINQTKCSKEGGKSLNANIIWLLGQHNEIQEHECVYIRIYVLYLLFLTPEAKHSSWEKHQTEEEAAPGRGKRERKAVSYREAYASQLGETLNEVLAVTFLMSNGFPNVVKSIASRGPTPLSCIEAYNFS</sequence>
<proteinExistence type="predicted"/>
<name>A0A834L2H3_RHOSS</name>
<comment type="caution">
    <text evidence="2">The sequence shown here is derived from an EMBL/GenBank/DDBJ whole genome shotgun (WGS) entry which is preliminary data.</text>
</comment>
<feature type="compositionally biased region" description="Basic and acidic residues" evidence="1">
    <location>
        <begin position="60"/>
        <end position="69"/>
    </location>
</feature>
<keyword evidence="3" id="KW-1185">Reference proteome</keyword>
<evidence type="ECO:0000256" key="1">
    <source>
        <dbReference type="SAM" id="MobiDB-lite"/>
    </source>
</evidence>
<dbReference type="EMBL" id="WJXA01000308">
    <property type="protein sequence ID" value="KAF7113265.1"/>
    <property type="molecule type" value="Genomic_DNA"/>
</dbReference>
<dbReference type="OrthoDB" id="1732808at2759"/>
<evidence type="ECO:0000313" key="3">
    <source>
        <dbReference type="Proteomes" id="UP000626092"/>
    </source>
</evidence>
<feature type="region of interest" description="Disordered" evidence="1">
    <location>
        <begin position="60"/>
        <end position="81"/>
    </location>
</feature>
<organism evidence="2 3">
    <name type="scientific">Rhododendron simsii</name>
    <name type="common">Sims's rhododendron</name>
    <dbReference type="NCBI Taxonomy" id="118357"/>
    <lineage>
        <taxon>Eukaryota</taxon>
        <taxon>Viridiplantae</taxon>
        <taxon>Streptophyta</taxon>
        <taxon>Embryophyta</taxon>
        <taxon>Tracheophyta</taxon>
        <taxon>Spermatophyta</taxon>
        <taxon>Magnoliopsida</taxon>
        <taxon>eudicotyledons</taxon>
        <taxon>Gunneridae</taxon>
        <taxon>Pentapetalae</taxon>
        <taxon>asterids</taxon>
        <taxon>Ericales</taxon>
        <taxon>Ericaceae</taxon>
        <taxon>Ericoideae</taxon>
        <taxon>Rhodoreae</taxon>
        <taxon>Rhododendron</taxon>
    </lineage>
</organism>
<evidence type="ECO:0000313" key="2">
    <source>
        <dbReference type="EMBL" id="KAF7113265.1"/>
    </source>
</evidence>
<accession>A0A834L2H3</accession>
<gene>
    <name evidence="2" type="ORF">RHSIM_RhsimUnG0143700</name>
</gene>